<keyword evidence="2" id="KW-1185">Reference proteome</keyword>
<proteinExistence type="predicted"/>
<organism evidence="1 2">
    <name type="scientific">Ambispora gerdemannii</name>
    <dbReference type="NCBI Taxonomy" id="144530"/>
    <lineage>
        <taxon>Eukaryota</taxon>
        <taxon>Fungi</taxon>
        <taxon>Fungi incertae sedis</taxon>
        <taxon>Mucoromycota</taxon>
        <taxon>Glomeromycotina</taxon>
        <taxon>Glomeromycetes</taxon>
        <taxon>Archaeosporales</taxon>
        <taxon>Ambisporaceae</taxon>
        <taxon>Ambispora</taxon>
    </lineage>
</organism>
<comment type="caution">
    <text evidence="1">The sequence shown here is derived from an EMBL/GenBank/DDBJ whole genome shotgun (WGS) entry which is preliminary data.</text>
</comment>
<gene>
    <name evidence="1" type="ORF">AGERDE_LOCUS6425</name>
</gene>
<protein>
    <submittedName>
        <fullName evidence="1">8913_t:CDS:1</fullName>
    </submittedName>
</protein>
<accession>A0A9N9AZ78</accession>
<dbReference type="PANTHER" id="PTHR36050">
    <property type="entry name" value="O-FUCOSYLTRANSFERASE 30"/>
    <property type="match status" value="1"/>
</dbReference>
<dbReference type="Proteomes" id="UP000789831">
    <property type="component" value="Unassembled WGS sequence"/>
</dbReference>
<name>A0A9N9AZ78_9GLOM</name>
<sequence>MHCLFFAIPRPKILFPLIILASLGLFFLLSYSYEPVTGYVDTILDKSAGNDTASIDDLTIYSGPNVNYSSIEEETDQEKFLTYLPHSGFHYQRISLENAIFLAWATNRTLVIPPLIFGAKIPYQTFSLLANRLSLIGKEVLPDCSNETIAEKKEACNTKYNKSFRTLVKWDLVMDLSFTKDNIRTVHRSDFNQSALFHLVNVTDTKQVYVQSDEKLYDFQVVDNPDANLNQHFQNKLFLSDLKLRREKLLCFGSIFSSKRIAAELSENKDFFNQVRKHMIIGNPIMLGVVEKIVDELGGLASFVGVYARIGDDKTFDNVTTSTIKNITKQLIDEYAPELKSDIKLDEEATKDAGNKDLYDSLDDTEENQNISETPIERRSFAVSRGIQASGLVADCQSKVEPTQNDMPIIYIATDLSHPREAFKEIFSAFPCVFVLSDFNDQLKPIDSIQNPSDNTTLAHYLLPLVDLNVVASGQRFISTERKVSSNYAAHLHQNLVGPE</sequence>
<evidence type="ECO:0000313" key="2">
    <source>
        <dbReference type="Proteomes" id="UP000789831"/>
    </source>
</evidence>
<dbReference type="AlphaFoldDB" id="A0A9N9AZ78"/>
<evidence type="ECO:0000313" key="1">
    <source>
        <dbReference type="EMBL" id="CAG8546041.1"/>
    </source>
</evidence>
<dbReference type="PANTHER" id="PTHR36050:SF1">
    <property type="entry name" value="O-FUCOSYLTRANSFERASE 30"/>
    <property type="match status" value="1"/>
</dbReference>
<reference evidence="1" key="1">
    <citation type="submission" date="2021-06" db="EMBL/GenBank/DDBJ databases">
        <authorList>
            <person name="Kallberg Y."/>
            <person name="Tangrot J."/>
            <person name="Rosling A."/>
        </authorList>
    </citation>
    <scope>NUCLEOTIDE SEQUENCE</scope>
    <source>
        <strain evidence="1">MT106</strain>
    </source>
</reference>
<dbReference type="EMBL" id="CAJVPL010001000">
    <property type="protein sequence ID" value="CAG8546041.1"/>
    <property type="molecule type" value="Genomic_DNA"/>
</dbReference>
<dbReference type="OrthoDB" id="1882547at2759"/>